<evidence type="ECO:0000313" key="1">
    <source>
        <dbReference type="EMBL" id="KAK7501307.1"/>
    </source>
</evidence>
<protein>
    <submittedName>
        <fullName evidence="1">Uncharacterized protein</fullName>
    </submittedName>
</protein>
<dbReference type="Proteomes" id="UP001519460">
    <property type="component" value="Unassembled WGS sequence"/>
</dbReference>
<proteinExistence type="predicted"/>
<dbReference type="AlphaFoldDB" id="A0ABD0LPP3"/>
<accession>A0ABD0LPP3</accession>
<organism evidence="1 2">
    <name type="scientific">Batillaria attramentaria</name>
    <dbReference type="NCBI Taxonomy" id="370345"/>
    <lineage>
        <taxon>Eukaryota</taxon>
        <taxon>Metazoa</taxon>
        <taxon>Spiralia</taxon>
        <taxon>Lophotrochozoa</taxon>
        <taxon>Mollusca</taxon>
        <taxon>Gastropoda</taxon>
        <taxon>Caenogastropoda</taxon>
        <taxon>Sorbeoconcha</taxon>
        <taxon>Cerithioidea</taxon>
        <taxon>Batillariidae</taxon>
        <taxon>Batillaria</taxon>
    </lineage>
</organism>
<reference evidence="1 2" key="1">
    <citation type="journal article" date="2023" name="Sci. Data">
        <title>Genome assembly of the Korean intertidal mud-creeper Batillaria attramentaria.</title>
        <authorList>
            <person name="Patra A.K."/>
            <person name="Ho P.T."/>
            <person name="Jun S."/>
            <person name="Lee S.J."/>
            <person name="Kim Y."/>
            <person name="Won Y.J."/>
        </authorList>
    </citation>
    <scope>NUCLEOTIDE SEQUENCE [LARGE SCALE GENOMIC DNA]</scope>
    <source>
        <strain evidence="1">Wonlab-2016</strain>
    </source>
</reference>
<name>A0ABD0LPP3_9CAEN</name>
<keyword evidence="2" id="KW-1185">Reference proteome</keyword>
<gene>
    <name evidence="1" type="ORF">BaRGS_00007432</name>
</gene>
<evidence type="ECO:0000313" key="2">
    <source>
        <dbReference type="Proteomes" id="UP001519460"/>
    </source>
</evidence>
<sequence length="186" mass="21531">MQSWLIYDSCGTVVYTIYAMKCNLVLNLLHTRKNNGAKRSDCKCFRFAVSMRYASAGAQRVRLRQNYHQRRKARMLHLVVRLVHYASQCLFRPPSPSLAHETDRVHGALATGGNDGETASIKYNGLRYRVWYWLRTNSGKEWDFERMLSCTHTDRHNDDALFEGVVVSLFCSLDQHDENCDGLLKH</sequence>
<dbReference type="EMBL" id="JACVVK020000032">
    <property type="protein sequence ID" value="KAK7501307.1"/>
    <property type="molecule type" value="Genomic_DNA"/>
</dbReference>
<comment type="caution">
    <text evidence="1">The sequence shown here is derived from an EMBL/GenBank/DDBJ whole genome shotgun (WGS) entry which is preliminary data.</text>
</comment>